<dbReference type="InterPro" id="IPR011545">
    <property type="entry name" value="DEAD/DEAH_box_helicase_dom"/>
</dbReference>
<feature type="domain" description="Helicase C-terminal" evidence="9">
    <location>
        <begin position="376"/>
        <end position="576"/>
    </location>
</feature>
<dbReference type="Pfam" id="PF04408">
    <property type="entry name" value="WHD_HA2"/>
    <property type="match status" value="1"/>
</dbReference>
<evidence type="ECO:0000256" key="4">
    <source>
        <dbReference type="ARBA" id="ARBA00022806"/>
    </source>
</evidence>
<dbReference type="InterPro" id="IPR048333">
    <property type="entry name" value="HA2_WH"/>
</dbReference>
<feature type="compositionally biased region" description="Polar residues" evidence="7">
    <location>
        <begin position="83"/>
        <end position="93"/>
    </location>
</feature>
<dbReference type="SUPFAM" id="SSF52540">
    <property type="entry name" value="P-loop containing nucleoside triphosphate hydrolases"/>
    <property type="match status" value="1"/>
</dbReference>
<dbReference type="FunFam" id="3.40.50.300:FF:000145">
    <property type="entry name" value="probable ATP-dependent RNA helicase DHX40"/>
    <property type="match status" value="1"/>
</dbReference>
<dbReference type="InterPro" id="IPR001650">
    <property type="entry name" value="Helicase_C-like"/>
</dbReference>
<dbReference type="InterPro" id="IPR011709">
    <property type="entry name" value="DEAD-box_helicase_OB_fold"/>
</dbReference>
<dbReference type="Pfam" id="PF00270">
    <property type="entry name" value="DEAD"/>
    <property type="match status" value="1"/>
</dbReference>
<evidence type="ECO:0000256" key="6">
    <source>
        <dbReference type="ARBA" id="ARBA00047984"/>
    </source>
</evidence>
<dbReference type="Gene3D" id="3.40.50.300">
    <property type="entry name" value="P-loop containing nucleotide triphosphate hydrolases"/>
    <property type="match status" value="2"/>
</dbReference>
<keyword evidence="3" id="KW-0378">Hydrolase</keyword>
<dbReference type="EMBL" id="JALLPJ020001281">
    <property type="protein sequence ID" value="KAL3771786.1"/>
    <property type="molecule type" value="Genomic_DNA"/>
</dbReference>
<evidence type="ECO:0000256" key="1">
    <source>
        <dbReference type="ARBA" id="ARBA00012552"/>
    </source>
</evidence>
<dbReference type="SMART" id="SM00487">
    <property type="entry name" value="DEXDc"/>
    <property type="match status" value="1"/>
</dbReference>
<dbReference type="AlphaFoldDB" id="A0ABD3NBW8"/>
<sequence length="874" mass="96003">MDNDMYDAAIDIGIAVKEDPGSSSKEKKKKRRKRKRSASEASEGSTISKGDDGQQLGDAAQPISGASGQKKKKKKKKRHTLDNDTSLEQSSDVQKPVEQKKHLINMPPLTGNLIKERSNLPVYQHRNELCTLVADNDVVLVVAETGSGKSTQIPAYILQSGILKKSAKAAAASALTSGNTTSNHQKFGRSICVTQPRRVAAITLATRVSSELNCTPGTIVGHRVRFDDTTDLRGQSTKIIFATDGMLLREAMVDPLLKRYGVICLDEAHERSLQTDVLFGVVKRAMFARSTAVDEDMIDADFEKDRAITDKMREEALRLGLPTLKVCVMSATLDVETFQRFFPGAATIKIPGRQFHVQEVYTEDPQDDYLDAALKTALQIHKYTHDGDILVFLPGQDEIEDVASLLKKHLEELEHDDSQEKSRDIVQDIKGIGVSFNSGNSMIVNGVFICVLYAALPPDAQMNAFRPRPDGCVRKIILSTNIAETSVTLNGIKYVVDCGKHKTREYSSSTGMESLKLSNISKAQAAQRMGRAGRVSEGVCLRLYPEIAFDELQSTSVPEILRVNLSHVILQLKAMGIHDPRSFSFLTPPDKDSIVKSFELLQALGAVDKSLDLTVKGREMSKLPLDPVYAHLLLQSEKFECVSEILTVVGMLSAENIFFNRAGRGDADSGLATAAGASAHKRFASNEGDLPSLLNVYNAWKAEAIYSPSGKPSKHQRKKLGSGKMLHGDWCKQNFISGRALVRAHDVRSQISELASRPKEKNGLGMRVELSCDDGELIPFYKCISAGLFLRVAIRVPSANQKQAKTGGNSGAIPSRGHYKTRVGGNSVSIHPTSFLFGRIKPPKAVVYTEMLQTSKLYIRGVTQSKKEWFDEEL</sequence>
<keyword evidence="4" id="KW-0347">Helicase</keyword>
<dbReference type="Pfam" id="PF21010">
    <property type="entry name" value="HA2_C"/>
    <property type="match status" value="1"/>
</dbReference>
<evidence type="ECO:0000259" key="8">
    <source>
        <dbReference type="PROSITE" id="PS51192"/>
    </source>
</evidence>
<dbReference type="GO" id="GO:0003724">
    <property type="term" value="F:RNA helicase activity"/>
    <property type="evidence" value="ECO:0007669"/>
    <property type="project" value="UniProtKB-EC"/>
</dbReference>
<dbReference type="GO" id="GO:0005524">
    <property type="term" value="F:ATP binding"/>
    <property type="evidence" value="ECO:0007669"/>
    <property type="project" value="UniProtKB-KW"/>
</dbReference>
<evidence type="ECO:0000259" key="9">
    <source>
        <dbReference type="PROSITE" id="PS51194"/>
    </source>
</evidence>
<dbReference type="PROSITE" id="PS51194">
    <property type="entry name" value="HELICASE_CTER"/>
    <property type="match status" value="1"/>
</dbReference>
<dbReference type="SMART" id="SM00490">
    <property type="entry name" value="HELICc"/>
    <property type="match status" value="1"/>
</dbReference>
<evidence type="ECO:0000313" key="11">
    <source>
        <dbReference type="Proteomes" id="UP001530400"/>
    </source>
</evidence>
<dbReference type="PROSITE" id="PS51192">
    <property type="entry name" value="HELICASE_ATP_BIND_1"/>
    <property type="match status" value="1"/>
</dbReference>
<evidence type="ECO:0000256" key="3">
    <source>
        <dbReference type="ARBA" id="ARBA00022801"/>
    </source>
</evidence>
<dbReference type="InterPro" id="IPR014001">
    <property type="entry name" value="Helicase_ATP-bd"/>
</dbReference>
<comment type="catalytic activity">
    <reaction evidence="6">
        <text>ATP + H2O = ADP + phosphate + H(+)</text>
        <dbReference type="Rhea" id="RHEA:13065"/>
        <dbReference type="ChEBI" id="CHEBI:15377"/>
        <dbReference type="ChEBI" id="CHEBI:15378"/>
        <dbReference type="ChEBI" id="CHEBI:30616"/>
        <dbReference type="ChEBI" id="CHEBI:43474"/>
        <dbReference type="ChEBI" id="CHEBI:456216"/>
        <dbReference type="EC" id="3.6.4.13"/>
    </reaction>
</comment>
<evidence type="ECO:0000313" key="10">
    <source>
        <dbReference type="EMBL" id="KAL3771786.1"/>
    </source>
</evidence>
<dbReference type="PANTHER" id="PTHR18934">
    <property type="entry name" value="ATP-DEPENDENT RNA HELICASE"/>
    <property type="match status" value="1"/>
</dbReference>
<evidence type="ECO:0000256" key="5">
    <source>
        <dbReference type="ARBA" id="ARBA00022840"/>
    </source>
</evidence>
<feature type="domain" description="Helicase ATP-binding" evidence="8">
    <location>
        <begin position="130"/>
        <end position="351"/>
    </location>
</feature>
<dbReference type="CDD" id="cd18791">
    <property type="entry name" value="SF2_C_RHA"/>
    <property type="match status" value="1"/>
</dbReference>
<dbReference type="InterPro" id="IPR027417">
    <property type="entry name" value="P-loop_NTPase"/>
</dbReference>
<protein>
    <recommendedName>
        <fullName evidence="1">RNA helicase</fullName>
        <ecNumber evidence="1">3.6.4.13</ecNumber>
    </recommendedName>
</protein>
<accession>A0ABD3NBW8</accession>
<dbReference type="EC" id="3.6.4.13" evidence="1"/>
<comment type="caution">
    <text evidence="10">The sequence shown here is derived from an EMBL/GenBank/DDBJ whole genome shotgun (WGS) entry which is preliminary data.</text>
</comment>
<dbReference type="GO" id="GO:0016787">
    <property type="term" value="F:hydrolase activity"/>
    <property type="evidence" value="ECO:0007669"/>
    <property type="project" value="UniProtKB-KW"/>
</dbReference>
<dbReference type="Gene3D" id="1.20.120.1080">
    <property type="match status" value="1"/>
</dbReference>
<proteinExistence type="predicted"/>
<dbReference type="PANTHER" id="PTHR18934:SF118">
    <property type="entry name" value="ATP-DEPENDENT RNA HELICASE DHX33"/>
    <property type="match status" value="1"/>
</dbReference>
<dbReference type="GO" id="GO:0005730">
    <property type="term" value="C:nucleolus"/>
    <property type="evidence" value="ECO:0007669"/>
    <property type="project" value="UniProtKB-ARBA"/>
</dbReference>
<dbReference type="InterPro" id="IPR007502">
    <property type="entry name" value="Helicase-assoc_dom"/>
</dbReference>
<keyword evidence="11" id="KW-1185">Reference proteome</keyword>
<gene>
    <name evidence="10" type="ORF">ACHAWO_013365</name>
</gene>
<name>A0ABD3NBW8_9STRA</name>
<reference evidence="10 11" key="1">
    <citation type="submission" date="2024-10" db="EMBL/GenBank/DDBJ databases">
        <title>Updated reference genomes for cyclostephanoid diatoms.</title>
        <authorList>
            <person name="Roberts W.R."/>
            <person name="Alverson A.J."/>
        </authorList>
    </citation>
    <scope>NUCLEOTIDE SEQUENCE [LARGE SCALE GENOMIC DNA]</scope>
    <source>
        <strain evidence="10 11">AJA010-31</strain>
    </source>
</reference>
<dbReference type="Pfam" id="PF00271">
    <property type="entry name" value="Helicase_C"/>
    <property type="match status" value="1"/>
</dbReference>
<evidence type="ECO:0000256" key="2">
    <source>
        <dbReference type="ARBA" id="ARBA00022741"/>
    </source>
</evidence>
<feature type="compositionally biased region" description="Basic residues" evidence="7">
    <location>
        <begin position="69"/>
        <end position="79"/>
    </location>
</feature>
<organism evidence="10 11">
    <name type="scientific">Cyclotella atomus</name>
    <dbReference type="NCBI Taxonomy" id="382360"/>
    <lineage>
        <taxon>Eukaryota</taxon>
        <taxon>Sar</taxon>
        <taxon>Stramenopiles</taxon>
        <taxon>Ochrophyta</taxon>
        <taxon>Bacillariophyta</taxon>
        <taxon>Coscinodiscophyceae</taxon>
        <taxon>Thalassiosirophycidae</taxon>
        <taxon>Stephanodiscales</taxon>
        <taxon>Stephanodiscaceae</taxon>
        <taxon>Cyclotella</taxon>
    </lineage>
</organism>
<feature type="region of interest" description="Disordered" evidence="7">
    <location>
        <begin position="1"/>
        <end position="104"/>
    </location>
</feature>
<feature type="compositionally biased region" description="Basic residues" evidence="7">
    <location>
        <begin position="26"/>
        <end position="36"/>
    </location>
</feature>
<evidence type="ECO:0000256" key="7">
    <source>
        <dbReference type="SAM" id="MobiDB-lite"/>
    </source>
</evidence>
<keyword evidence="2" id="KW-0547">Nucleotide-binding</keyword>
<dbReference type="Pfam" id="PF07717">
    <property type="entry name" value="OB_NTP_bind"/>
    <property type="match status" value="1"/>
</dbReference>
<dbReference type="SMART" id="SM00847">
    <property type="entry name" value="HA2"/>
    <property type="match status" value="1"/>
</dbReference>
<keyword evidence="5" id="KW-0067">ATP-binding</keyword>
<dbReference type="Proteomes" id="UP001530400">
    <property type="component" value="Unassembled WGS sequence"/>
</dbReference>